<dbReference type="Proteomes" id="UP000000267">
    <property type="component" value="Unassembled WGS sequence"/>
</dbReference>
<protein>
    <recommendedName>
        <fullName evidence="3">Rab-GAP TBC domain-containing protein</fullName>
    </recommendedName>
</protein>
<sequence>MNNNNISNTDNINFRELALTKYGTIQQLIQQGIWRGEFYSKGQLTRNDRGWLWKTIVLHSDLDCGPDNNIKNNNDNNDNNNDSNLLPVPIVTDDNADSPLVGEPTSKNNGNGNNDSSNRTHNNHNDDNNKSNNDKANDTGKKLNRGIRRLTPIQTLSHPLNKNSINEGNNATKNTVVDDESISMSLSDTLDIIDLDLSRLLLDPIFQENKVHAQMRQILYNYMIILQKNEELNTTIKINRNYQQGFHEILGLIYLQLYQTSEDDDRIAMMNILKVYTKLMKQVVPNFYTRSSLISWETEKFQPILEKCSTLLYDKLYIQNDEFSNLIWLLRWTRLLFIRELPMDYVVIIWDHILTFQYPLDIFMVCLIITLLLNIFEDIIDEDEDADNDELIEKLLHYKKTSGVKLIDCVELCKIAGNLCELWSYENYEDMMCICDTFVKVRVGEEKFNRLNEILKDKAARKNANSNVVDPNRKRLEEKLKNRVKRLTINFKR</sequence>
<dbReference type="STRING" id="436907.A7THS4"/>
<feature type="compositionally biased region" description="Low complexity" evidence="2">
    <location>
        <begin position="108"/>
        <end position="120"/>
    </location>
</feature>
<reference evidence="4 5" key="1">
    <citation type="journal article" date="2007" name="Proc. Natl. Acad. Sci. U.S.A.">
        <title>Independent sorting-out of thousands of duplicated gene pairs in two yeast species descended from a whole-genome duplication.</title>
        <authorList>
            <person name="Scannell D.R."/>
            <person name="Frank A.C."/>
            <person name="Conant G.C."/>
            <person name="Byrne K.P."/>
            <person name="Woolfit M."/>
            <person name="Wolfe K.H."/>
        </authorList>
    </citation>
    <scope>NUCLEOTIDE SEQUENCE [LARGE SCALE GENOMIC DNA]</scope>
    <source>
        <strain evidence="5">ATCC 22028 / DSM 70294 / BCRC 21397 / CBS 2163 / NBRC 10782 / NRRL Y-8283 / UCD 57-17</strain>
    </source>
</reference>
<dbReference type="AlphaFoldDB" id="A7THS4"/>
<dbReference type="Gene3D" id="1.10.472.80">
    <property type="entry name" value="Ypt/Rab-GAP domain of gyp1p, domain 3"/>
    <property type="match status" value="1"/>
</dbReference>
<proteinExistence type="predicted"/>
<dbReference type="eggNOG" id="KOG1091">
    <property type="taxonomic scope" value="Eukaryota"/>
</dbReference>
<evidence type="ECO:0000313" key="5">
    <source>
        <dbReference type="Proteomes" id="UP000000267"/>
    </source>
</evidence>
<organism evidence="5">
    <name type="scientific">Vanderwaltozyma polyspora (strain ATCC 22028 / DSM 70294 / BCRC 21397 / CBS 2163 / NBRC 10782 / NRRL Y-8283 / UCD 57-17)</name>
    <name type="common">Kluyveromyces polysporus</name>
    <dbReference type="NCBI Taxonomy" id="436907"/>
    <lineage>
        <taxon>Eukaryota</taxon>
        <taxon>Fungi</taxon>
        <taxon>Dikarya</taxon>
        <taxon>Ascomycota</taxon>
        <taxon>Saccharomycotina</taxon>
        <taxon>Saccharomycetes</taxon>
        <taxon>Saccharomycetales</taxon>
        <taxon>Saccharomycetaceae</taxon>
        <taxon>Vanderwaltozyma</taxon>
    </lineage>
</organism>
<feature type="domain" description="Rab-GAP TBC" evidence="3">
    <location>
        <begin position="43"/>
        <end position="357"/>
    </location>
</feature>
<dbReference type="Pfam" id="PF00566">
    <property type="entry name" value="RabGAP-TBC"/>
    <property type="match status" value="1"/>
</dbReference>
<dbReference type="PANTHER" id="PTHR22957">
    <property type="entry name" value="TBC1 DOMAIN FAMILY MEMBER GTPASE-ACTIVATING PROTEIN"/>
    <property type="match status" value="1"/>
</dbReference>
<evidence type="ECO:0000259" key="3">
    <source>
        <dbReference type="PROSITE" id="PS50086"/>
    </source>
</evidence>
<accession>A7THS4</accession>
<feature type="region of interest" description="Disordered" evidence="2">
    <location>
        <begin position="63"/>
        <end position="172"/>
    </location>
</feature>
<dbReference type="PANTHER" id="PTHR22957:SF337">
    <property type="entry name" value="TBC1 DOMAIN FAMILY MEMBER 5"/>
    <property type="match status" value="1"/>
</dbReference>
<dbReference type="FunCoup" id="A7THS4">
    <property type="interactions" value="50"/>
</dbReference>
<dbReference type="InterPro" id="IPR000195">
    <property type="entry name" value="Rab-GAP-TBC_dom"/>
</dbReference>
<dbReference type="HOGENOM" id="CLU_033840_0_0_1"/>
<keyword evidence="5" id="KW-1185">Reference proteome</keyword>
<dbReference type="SUPFAM" id="SSF47923">
    <property type="entry name" value="Ypt/Rab-GAP domain of gyp1p"/>
    <property type="match status" value="2"/>
</dbReference>
<keyword evidence="1" id="KW-0343">GTPase activation</keyword>
<evidence type="ECO:0000256" key="1">
    <source>
        <dbReference type="ARBA" id="ARBA00022468"/>
    </source>
</evidence>
<dbReference type="RefSeq" id="XP_001646098.1">
    <property type="nucleotide sequence ID" value="XM_001646048.1"/>
</dbReference>
<feature type="compositionally biased region" description="Low complexity" evidence="2">
    <location>
        <begin position="67"/>
        <end position="84"/>
    </location>
</feature>
<dbReference type="SMART" id="SM00164">
    <property type="entry name" value="TBC"/>
    <property type="match status" value="1"/>
</dbReference>
<dbReference type="EMBL" id="DS480392">
    <property type="protein sequence ID" value="EDO18240.1"/>
    <property type="molecule type" value="Genomic_DNA"/>
</dbReference>
<dbReference type="InterPro" id="IPR035969">
    <property type="entry name" value="Rab-GAP_TBC_sf"/>
</dbReference>
<dbReference type="GO" id="GO:0005096">
    <property type="term" value="F:GTPase activator activity"/>
    <property type="evidence" value="ECO:0007669"/>
    <property type="project" value="UniProtKB-KW"/>
</dbReference>
<dbReference type="PhylomeDB" id="A7THS4"/>
<feature type="compositionally biased region" description="Basic and acidic residues" evidence="2">
    <location>
        <begin position="123"/>
        <end position="141"/>
    </location>
</feature>
<feature type="compositionally biased region" description="Polar residues" evidence="2">
    <location>
        <begin position="152"/>
        <end position="172"/>
    </location>
</feature>
<dbReference type="PROSITE" id="PS50086">
    <property type="entry name" value="TBC_RABGAP"/>
    <property type="match status" value="1"/>
</dbReference>
<gene>
    <name evidence="4" type="ORF">Kpol_543p70</name>
</gene>
<evidence type="ECO:0000313" key="4">
    <source>
        <dbReference type="EMBL" id="EDO18240.1"/>
    </source>
</evidence>
<dbReference type="OrthoDB" id="27140at2759"/>
<dbReference type="InParanoid" id="A7THS4"/>
<evidence type="ECO:0000256" key="2">
    <source>
        <dbReference type="SAM" id="MobiDB-lite"/>
    </source>
</evidence>
<name>A7THS4_VANPO</name>
<dbReference type="GeneID" id="5546515"/>
<dbReference type="KEGG" id="vpo:Kpol_543p70"/>
<dbReference type="GO" id="GO:0005768">
    <property type="term" value="C:endosome"/>
    <property type="evidence" value="ECO:0007669"/>
    <property type="project" value="EnsemblFungi"/>
</dbReference>
<dbReference type="OMA" id="IWLIRWT"/>
<dbReference type="GO" id="GO:0005802">
    <property type="term" value="C:trans-Golgi network"/>
    <property type="evidence" value="ECO:0007669"/>
    <property type="project" value="EnsemblFungi"/>
</dbReference>